<dbReference type="SUPFAM" id="SSF54862">
    <property type="entry name" value="4Fe-4S ferredoxins"/>
    <property type="match status" value="1"/>
</dbReference>
<evidence type="ECO:0000313" key="6">
    <source>
        <dbReference type="Proteomes" id="UP000448292"/>
    </source>
</evidence>
<keyword evidence="6" id="KW-1185">Reference proteome</keyword>
<dbReference type="InterPro" id="IPR002586">
    <property type="entry name" value="CobQ/CobB/MinD/ParA_Nub-bd_dom"/>
</dbReference>
<dbReference type="AlphaFoldDB" id="A0A7M3MF33"/>
<accession>A0A7M3MF33</accession>
<evidence type="ECO:0000259" key="4">
    <source>
        <dbReference type="PROSITE" id="PS51379"/>
    </source>
</evidence>
<evidence type="ECO:0000256" key="3">
    <source>
        <dbReference type="ARBA" id="ARBA00023014"/>
    </source>
</evidence>
<evidence type="ECO:0000256" key="2">
    <source>
        <dbReference type="ARBA" id="ARBA00023004"/>
    </source>
</evidence>
<dbReference type="InterPro" id="IPR017900">
    <property type="entry name" value="4Fe4S_Fe_S_CS"/>
</dbReference>
<comment type="caution">
    <text evidence="5">The sequence shown here is derived from an EMBL/GenBank/DDBJ whole genome shotgun (WGS) entry which is preliminary data.</text>
</comment>
<dbReference type="PROSITE" id="PS00198">
    <property type="entry name" value="4FE4S_FER_1"/>
    <property type="match status" value="1"/>
</dbReference>
<dbReference type="Gene3D" id="3.30.70.20">
    <property type="match status" value="1"/>
</dbReference>
<keyword evidence="2" id="KW-0408">Iron</keyword>
<evidence type="ECO:0000256" key="1">
    <source>
        <dbReference type="ARBA" id="ARBA00022723"/>
    </source>
</evidence>
<dbReference type="PROSITE" id="PS51379">
    <property type="entry name" value="4FE4S_FER_2"/>
    <property type="match status" value="2"/>
</dbReference>
<organism evidence="5 6">
    <name type="scientific">Oceanidesulfovibrio indonesiensis</name>
    <dbReference type="NCBI Taxonomy" id="54767"/>
    <lineage>
        <taxon>Bacteria</taxon>
        <taxon>Pseudomonadati</taxon>
        <taxon>Thermodesulfobacteriota</taxon>
        <taxon>Desulfovibrionia</taxon>
        <taxon>Desulfovibrionales</taxon>
        <taxon>Desulfovibrionaceae</taxon>
        <taxon>Oceanidesulfovibrio</taxon>
    </lineage>
</organism>
<name>A0A7M3MF33_9BACT</name>
<keyword evidence="1" id="KW-0479">Metal-binding</keyword>
<sequence>MHIAVASGKGGTGKTTVTTNLATHAARQGRRVIVADCDVEEPNAHISLCDGFESQHTVTIPVPDIDQNACLGDSCGLCVELCRFKALILMAGEVMVFPELCHACGLCEEACPAGAVKRGEREVGAVRRGRIQSNILNNAPGSLTVLDGLMRVGEAMAPPLIHAVKAEAESLADRDDDAVLFVDCPPGASCPTIAGLKDADMALLVAEPTAFGLHDFKLALETVRVLGIPHAVVVNRSGMGDYRVEEYLVGESIPYLASLPMSMEAARAGSRGELLIDAVEELAAGYAELWAELEKTAQEVVACAK</sequence>
<reference evidence="5 6" key="1">
    <citation type="submission" date="2018-06" db="EMBL/GenBank/DDBJ databases">
        <title>Complete genome of Desulfovibrio indonesiensis P37SLT.</title>
        <authorList>
            <person name="Crispim J.S."/>
            <person name="Vidigal P.M.P."/>
            <person name="Silva L.C.F."/>
            <person name="Laguardia C.N."/>
            <person name="Araujo L.C."/>
            <person name="Dias R.S."/>
            <person name="Sousa M.P."/>
            <person name="Paula S.O."/>
            <person name="Silva C."/>
        </authorList>
    </citation>
    <scope>NUCLEOTIDE SEQUENCE [LARGE SCALE GENOMIC DNA]</scope>
    <source>
        <strain evidence="5 6">P37SLT</strain>
    </source>
</reference>
<dbReference type="InterPro" id="IPR017896">
    <property type="entry name" value="4Fe4S_Fe-S-bd"/>
</dbReference>
<dbReference type="GO" id="GO:0046872">
    <property type="term" value="F:metal ion binding"/>
    <property type="evidence" value="ECO:0007669"/>
    <property type="project" value="UniProtKB-KW"/>
</dbReference>
<dbReference type="EMBL" id="QMIE01000009">
    <property type="protein sequence ID" value="TVM16954.1"/>
    <property type="molecule type" value="Genomic_DNA"/>
</dbReference>
<dbReference type="GO" id="GO:0051536">
    <property type="term" value="F:iron-sulfur cluster binding"/>
    <property type="evidence" value="ECO:0007669"/>
    <property type="project" value="UniProtKB-KW"/>
</dbReference>
<gene>
    <name evidence="5" type="ORF">DPQ33_10510</name>
</gene>
<dbReference type="Proteomes" id="UP000448292">
    <property type="component" value="Unassembled WGS sequence"/>
</dbReference>
<dbReference type="PANTHER" id="PTHR43063:SF1">
    <property type="entry name" value="4FE-4S CLUSTER CONTAINING PARA FAMILY ATPASE PROTEIN"/>
    <property type="match status" value="1"/>
</dbReference>
<keyword evidence="3" id="KW-0411">Iron-sulfur</keyword>
<feature type="domain" description="4Fe-4S ferredoxin-type" evidence="4">
    <location>
        <begin position="61"/>
        <end position="89"/>
    </location>
</feature>
<dbReference type="OrthoDB" id="9778602at2"/>
<dbReference type="SUPFAM" id="SSF52540">
    <property type="entry name" value="P-loop containing nucleoside triphosphate hydrolases"/>
    <property type="match status" value="1"/>
</dbReference>
<proteinExistence type="predicted"/>
<dbReference type="InterPro" id="IPR027417">
    <property type="entry name" value="P-loop_NTPase"/>
</dbReference>
<evidence type="ECO:0000313" key="5">
    <source>
        <dbReference type="EMBL" id="TVM16954.1"/>
    </source>
</evidence>
<dbReference type="PANTHER" id="PTHR43063">
    <property type="entry name" value="4FE-4S CLUSTER CONTAINING PARA FAMILY ATPASE PROTEIN"/>
    <property type="match status" value="1"/>
</dbReference>
<feature type="domain" description="4Fe-4S ferredoxin-type" evidence="4">
    <location>
        <begin position="92"/>
        <end position="121"/>
    </location>
</feature>
<dbReference type="Pfam" id="PF00037">
    <property type="entry name" value="Fer4"/>
    <property type="match status" value="1"/>
</dbReference>
<dbReference type="Gene3D" id="3.40.50.300">
    <property type="entry name" value="P-loop containing nucleotide triphosphate hydrolases"/>
    <property type="match status" value="1"/>
</dbReference>
<protein>
    <submittedName>
        <fullName evidence="5">(4Fe-4S)-binding protein</fullName>
    </submittedName>
</protein>
<dbReference type="Pfam" id="PF01656">
    <property type="entry name" value="CbiA"/>
    <property type="match status" value="1"/>
</dbReference>